<sequence length="291" mass="31101">MNTFRKRGLVLFAASILPISGLTDTLHGFNFPESAIAVNDHLLVSNLGATLAPTAKDGDGFISAVYPDGEINKDAFDGNVRLDAPKGMGLYNDILYVADIDRLVAINLVTKTQVKQISFVSENVGFLNDVAISSTGNLYVSATDTGVVYKVDLNSDDSIPVPLPISPLPGPNGLFVDNDQQRLFIASFGTDQLDGELGIFSLNDSKYHRIEGAAGLFDGISVVDGDTVVVSDWGKFEPGAGEFKTINLKSGQIKTIRNNASGPADFMVMEDGRVVAPNMLDQSLVIETLEL</sequence>
<dbReference type="InterPro" id="IPR011042">
    <property type="entry name" value="6-blade_b-propeller_TolB-like"/>
</dbReference>
<comment type="caution">
    <text evidence="1">The sequence shown here is derived from an EMBL/GenBank/DDBJ whole genome shotgun (WGS) entry which is preliminary data.</text>
</comment>
<name>A0A2G1UML4_9GAMM</name>
<organism evidence="1 2">
    <name type="scientific">Marinobacter profundi</name>
    <dbReference type="NCBI Taxonomy" id="2666256"/>
    <lineage>
        <taxon>Bacteria</taxon>
        <taxon>Pseudomonadati</taxon>
        <taxon>Pseudomonadota</taxon>
        <taxon>Gammaproteobacteria</taxon>
        <taxon>Pseudomonadales</taxon>
        <taxon>Marinobacteraceae</taxon>
        <taxon>Marinobacter</taxon>
    </lineage>
</organism>
<proteinExistence type="predicted"/>
<reference evidence="1 2" key="1">
    <citation type="submission" date="2017-09" db="EMBL/GenBank/DDBJ databases">
        <title>The draft genome sequences of Marinobacter sp. PWS21.</title>
        <authorList>
            <person name="Cao J."/>
        </authorList>
    </citation>
    <scope>NUCLEOTIDE SEQUENCE [LARGE SCALE GENOMIC DNA]</scope>
    <source>
        <strain evidence="1 2">PWS21</strain>
    </source>
</reference>
<gene>
    <name evidence="1" type="ORF">CLH61_06080</name>
</gene>
<dbReference type="AlphaFoldDB" id="A0A2G1UML4"/>
<dbReference type="Gene3D" id="2.120.10.30">
    <property type="entry name" value="TolB, C-terminal domain"/>
    <property type="match status" value="1"/>
</dbReference>
<accession>A0A2G1UML4</accession>
<protein>
    <recommendedName>
        <fullName evidence="3">SMP-30/Gluconolactonase/LRE-like region domain-containing protein</fullName>
    </recommendedName>
</protein>
<dbReference type="SUPFAM" id="SSF63825">
    <property type="entry name" value="YWTD domain"/>
    <property type="match status" value="1"/>
</dbReference>
<dbReference type="EMBL" id="NTFH01000005">
    <property type="protein sequence ID" value="PHQ15718.1"/>
    <property type="molecule type" value="Genomic_DNA"/>
</dbReference>
<dbReference type="RefSeq" id="WP_099613823.1">
    <property type="nucleotide sequence ID" value="NZ_KZ319369.1"/>
</dbReference>
<dbReference type="Proteomes" id="UP000231409">
    <property type="component" value="Unassembled WGS sequence"/>
</dbReference>
<evidence type="ECO:0008006" key="3">
    <source>
        <dbReference type="Google" id="ProtNLM"/>
    </source>
</evidence>
<evidence type="ECO:0000313" key="2">
    <source>
        <dbReference type="Proteomes" id="UP000231409"/>
    </source>
</evidence>
<keyword evidence="2" id="KW-1185">Reference proteome</keyword>
<evidence type="ECO:0000313" key="1">
    <source>
        <dbReference type="EMBL" id="PHQ15718.1"/>
    </source>
</evidence>